<dbReference type="EMBL" id="CP002446">
    <property type="protein sequence ID" value="ADV27794.1"/>
    <property type="molecule type" value="Genomic_DNA"/>
</dbReference>
<reference evidence="2 3" key="1">
    <citation type="submission" date="2011-01" db="EMBL/GenBank/DDBJ databases">
        <title>Complete sequence of Pseudoxanthomonas suwonensis 11-1.</title>
        <authorList>
            <consortium name="US DOE Joint Genome Institute"/>
            <person name="Lucas S."/>
            <person name="Copeland A."/>
            <person name="Lapidus A."/>
            <person name="Cheng J.-F."/>
            <person name="Goodwin L."/>
            <person name="Pitluck S."/>
            <person name="Teshima H."/>
            <person name="Detter J.C."/>
            <person name="Han C."/>
            <person name="Tapia R."/>
            <person name="Land M."/>
            <person name="Hauser L."/>
            <person name="Kyrpides N."/>
            <person name="Ivanova N."/>
            <person name="Ovchinnikova G."/>
            <person name="Siebers A.K."/>
            <person name="Allgaier M."/>
            <person name="Thelen M.P."/>
            <person name="Hugenholtz P."/>
            <person name="Gladden J."/>
            <person name="Woyke T."/>
        </authorList>
    </citation>
    <scope>NUCLEOTIDE SEQUENCE [LARGE SCALE GENOMIC DNA]</scope>
    <source>
        <strain evidence="3">11-1</strain>
    </source>
</reference>
<dbReference type="InterPro" id="IPR050270">
    <property type="entry name" value="DegV_domain_contain"/>
</dbReference>
<dbReference type="PROSITE" id="PS51482">
    <property type="entry name" value="DEGV"/>
    <property type="match status" value="1"/>
</dbReference>
<accession>E6WU74</accession>
<protein>
    <submittedName>
        <fullName evidence="2">DegV family protein</fullName>
    </submittedName>
</protein>
<name>E6WU74_PSEUU</name>
<dbReference type="Gene3D" id="3.30.1180.10">
    <property type="match status" value="1"/>
</dbReference>
<dbReference type="SUPFAM" id="SSF82549">
    <property type="entry name" value="DAK1/DegV-like"/>
    <property type="match status" value="1"/>
</dbReference>
<dbReference type="Gene3D" id="3.40.50.10170">
    <property type="match status" value="1"/>
</dbReference>
<dbReference type="eggNOG" id="COG1307">
    <property type="taxonomic scope" value="Bacteria"/>
</dbReference>
<dbReference type="Proteomes" id="UP000008632">
    <property type="component" value="Chromosome"/>
</dbReference>
<dbReference type="Pfam" id="PF02645">
    <property type="entry name" value="DegV"/>
    <property type="match status" value="1"/>
</dbReference>
<dbReference type="HOGENOM" id="CLU_069606_0_0_6"/>
<dbReference type="AlphaFoldDB" id="E6WU74"/>
<dbReference type="InterPro" id="IPR043168">
    <property type="entry name" value="DegV_C"/>
</dbReference>
<sequence length="343" mass="36830">MTATLDAGPAGPASIALAPETMATAPKAARTGIVIDASIDVSADFLADPDVAVIPIPIRIGGSTYIDQHDPEASARYMRENGNGEGVAGQSIPLDAAQMRNFFIERFALDYDSVYCLTITSTRSPIHDACSEGSSLALAHIRGLRQVADMRRPFQFRVIDTRNMFAGSGIAAMALRDMLAAQMSPKDVRAELLRIVDSTYTYYIPDDLGYARTRSRVRGDRSIKLASVVLGSALAIKPIIRGYQGDTHPVSKYRGRAQSWGKLFKFAARRVAEGQLHTPHVIVSYAGAMGELHATPELGELRQACERAGVSLHVLQMSITGMMNIGPGGLTLAYSGPVPNEAP</sequence>
<evidence type="ECO:0000313" key="2">
    <source>
        <dbReference type="EMBL" id="ADV27794.1"/>
    </source>
</evidence>
<keyword evidence="3" id="KW-1185">Reference proteome</keyword>
<organism evidence="2 3">
    <name type="scientific">Pseudoxanthomonas suwonensis (strain 11-1)</name>
    <dbReference type="NCBI Taxonomy" id="743721"/>
    <lineage>
        <taxon>Bacteria</taxon>
        <taxon>Pseudomonadati</taxon>
        <taxon>Pseudomonadota</taxon>
        <taxon>Gammaproteobacteria</taxon>
        <taxon>Lysobacterales</taxon>
        <taxon>Lysobacteraceae</taxon>
        <taxon>Pseudoxanthomonas</taxon>
    </lineage>
</organism>
<dbReference type="OrthoDB" id="6190387at2"/>
<proteinExistence type="predicted"/>
<dbReference type="InterPro" id="IPR003797">
    <property type="entry name" value="DegV"/>
</dbReference>
<gene>
    <name evidence="2" type="ordered locus">Psesu_1957</name>
</gene>
<evidence type="ECO:0000313" key="3">
    <source>
        <dbReference type="Proteomes" id="UP000008632"/>
    </source>
</evidence>
<keyword evidence="1" id="KW-0446">Lipid-binding</keyword>
<dbReference type="KEGG" id="psu:Psesu_1957"/>
<dbReference type="GO" id="GO:0008289">
    <property type="term" value="F:lipid binding"/>
    <property type="evidence" value="ECO:0007669"/>
    <property type="project" value="UniProtKB-KW"/>
</dbReference>
<dbReference type="PANTHER" id="PTHR33434">
    <property type="entry name" value="DEGV DOMAIN-CONTAINING PROTEIN DR_1986-RELATED"/>
    <property type="match status" value="1"/>
</dbReference>
<dbReference type="PANTHER" id="PTHR33434:SF2">
    <property type="entry name" value="FATTY ACID-BINDING PROTEIN TM_1468"/>
    <property type="match status" value="1"/>
</dbReference>
<dbReference type="STRING" id="743721.Psesu_1957"/>
<evidence type="ECO:0000256" key="1">
    <source>
        <dbReference type="ARBA" id="ARBA00023121"/>
    </source>
</evidence>